<comment type="caution">
    <text evidence="1">The sequence shown here is derived from an EMBL/GenBank/DDBJ whole genome shotgun (WGS) entry which is preliminary data.</text>
</comment>
<sequence>MKTRDGYKIKKRHVYFYVPRSNTCGTNKYKIYKTRCSCFFEGDQIGMTNNIFLRGIDTKHTLFRDLKKAKQLCLRRLYRERGKINKTIREFSE</sequence>
<accession>A0A0F9UHZ9</accession>
<evidence type="ECO:0000313" key="1">
    <source>
        <dbReference type="EMBL" id="KKN91259.1"/>
    </source>
</evidence>
<protein>
    <submittedName>
        <fullName evidence="1">Uncharacterized protein</fullName>
    </submittedName>
</protein>
<dbReference type="EMBL" id="LAZR01000105">
    <property type="protein sequence ID" value="KKN91259.1"/>
    <property type="molecule type" value="Genomic_DNA"/>
</dbReference>
<proteinExistence type="predicted"/>
<organism evidence="1">
    <name type="scientific">marine sediment metagenome</name>
    <dbReference type="NCBI Taxonomy" id="412755"/>
    <lineage>
        <taxon>unclassified sequences</taxon>
        <taxon>metagenomes</taxon>
        <taxon>ecological metagenomes</taxon>
    </lineage>
</organism>
<dbReference type="AlphaFoldDB" id="A0A0F9UHZ9"/>
<gene>
    <name evidence="1" type="ORF">LCGC14_0221270</name>
</gene>
<reference evidence="1" key="1">
    <citation type="journal article" date="2015" name="Nature">
        <title>Complex archaea that bridge the gap between prokaryotes and eukaryotes.</title>
        <authorList>
            <person name="Spang A."/>
            <person name="Saw J.H."/>
            <person name="Jorgensen S.L."/>
            <person name="Zaremba-Niedzwiedzka K."/>
            <person name="Martijn J."/>
            <person name="Lind A.E."/>
            <person name="van Eijk R."/>
            <person name="Schleper C."/>
            <person name="Guy L."/>
            <person name="Ettema T.J."/>
        </authorList>
    </citation>
    <scope>NUCLEOTIDE SEQUENCE</scope>
</reference>
<name>A0A0F9UHZ9_9ZZZZ</name>